<keyword evidence="3 6" id="KW-0812">Transmembrane</keyword>
<dbReference type="PANTHER" id="PTHR32322:SF2">
    <property type="entry name" value="EAMA DOMAIN-CONTAINING PROTEIN"/>
    <property type="match status" value="1"/>
</dbReference>
<evidence type="ECO:0000256" key="3">
    <source>
        <dbReference type="ARBA" id="ARBA00022692"/>
    </source>
</evidence>
<feature type="transmembrane region" description="Helical" evidence="6">
    <location>
        <begin position="194"/>
        <end position="214"/>
    </location>
</feature>
<accession>A0A450UBZ1</accession>
<feature type="transmembrane region" description="Helical" evidence="6">
    <location>
        <begin position="171"/>
        <end position="187"/>
    </location>
</feature>
<feature type="transmembrane region" description="Helical" evidence="6">
    <location>
        <begin position="115"/>
        <end position="135"/>
    </location>
</feature>
<sequence length="313" mass="33100">MKTVDSSDPSSDASPGPSPKPSLWAVHCALLFVQLGFATLHVEGKLVMGPDYGVSPFALAMLRIAGAAAVFIPLYLAMGTSRVGSLRDVGVLTVLAVLGIVNNQAFYLMGLNLTSPISATLLVAMIPVFTLLIVVVTGRARLTPRQVSGTAMAFLGIAVLVGFSLPRLGDTLVLLNALSFALYVVYSKDILQRLGALTVMAWVFGISTLLFFPIGARDVVTDAPNWSAGAIGLVVYIVLVPTILVYAANAWALRYAGPGQVTIYMFLQPVIVVVLAWFQLGQGLSMQTLYAAILTMTGVGLVLTARQQGQKNS</sequence>
<dbReference type="EMBL" id="CAADFJ010000011">
    <property type="protein sequence ID" value="VFJ97184.1"/>
    <property type="molecule type" value="Genomic_DNA"/>
</dbReference>
<dbReference type="InterPro" id="IPR050638">
    <property type="entry name" value="AA-Vitamin_Transporters"/>
</dbReference>
<dbReference type="Pfam" id="PF00892">
    <property type="entry name" value="EamA"/>
    <property type="match status" value="2"/>
</dbReference>
<evidence type="ECO:0000256" key="1">
    <source>
        <dbReference type="ARBA" id="ARBA00004141"/>
    </source>
</evidence>
<feature type="transmembrane region" description="Helical" evidence="6">
    <location>
        <begin position="226"/>
        <end position="249"/>
    </location>
</feature>
<evidence type="ECO:0000256" key="4">
    <source>
        <dbReference type="ARBA" id="ARBA00022989"/>
    </source>
</evidence>
<dbReference type="InterPro" id="IPR000620">
    <property type="entry name" value="EamA_dom"/>
</dbReference>
<evidence type="ECO:0000259" key="7">
    <source>
        <dbReference type="Pfam" id="PF00892"/>
    </source>
</evidence>
<feature type="transmembrane region" description="Helical" evidence="6">
    <location>
        <begin position="147"/>
        <end position="165"/>
    </location>
</feature>
<dbReference type="EMBL" id="CAADFG010000012">
    <property type="protein sequence ID" value="VFJ88948.1"/>
    <property type="molecule type" value="Genomic_DNA"/>
</dbReference>
<gene>
    <name evidence="8" type="ORF">BECKH772A_GA0070896_1001218</name>
    <name evidence="9" type="ORF">BECKH772B_GA0070898_1000640</name>
    <name evidence="10" type="ORF">BECKH772C_GA0070978_1001118</name>
</gene>
<evidence type="ECO:0000256" key="2">
    <source>
        <dbReference type="ARBA" id="ARBA00007362"/>
    </source>
</evidence>
<feature type="transmembrane region" description="Helical" evidence="6">
    <location>
        <begin position="261"/>
        <end position="280"/>
    </location>
</feature>
<feature type="transmembrane region" description="Helical" evidence="6">
    <location>
        <begin position="89"/>
        <end position="109"/>
    </location>
</feature>
<evidence type="ECO:0000313" key="10">
    <source>
        <dbReference type="EMBL" id="VFJ97184.1"/>
    </source>
</evidence>
<feature type="transmembrane region" description="Helical" evidence="6">
    <location>
        <begin position="54"/>
        <end position="77"/>
    </location>
</feature>
<dbReference type="InterPro" id="IPR037185">
    <property type="entry name" value="EmrE-like"/>
</dbReference>
<feature type="transmembrane region" description="Helical" evidence="6">
    <location>
        <begin position="286"/>
        <end position="305"/>
    </location>
</feature>
<protein>
    <submittedName>
        <fullName evidence="9">Threonine/homoserine efflux transporter RhtA</fullName>
    </submittedName>
</protein>
<dbReference type="SUPFAM" id="SSF103481">
    <property type="entry name" value="Multidrug resistance efflux transporter EmrE"/>
    <property type="match status" value="2"/>
</dbReference>
<comment type="similarity">
    <text evidence="2">Belongs to the EamA transporter family.</text>
</comment>
<evidence type="ECO:0000313" key="9">
    <source>
        <dbReference type="EMBL" id="VFJ89769.1"/>
    </source>
</evidence>
<evidence type="ECO:0000256" key="6">
    <source>
        <dbReference type="SAM" id="Phobius"/>
    </source>
</evidence>
<feature type="domain" description="EamA" evidence="7">
    <location>
        <begin position="168"/>
        <end position="303"/>
    </location>
</feature>
<proteinExistence type="inferred from homology"/>
<reference evidence="9" key="1">
    <citation type="submission" date="2019-02" db="EMBL/GenBank/DDBJ databases">
        <authorList>
            <person name="Gruber-Vodicka R. H."/>
            <person name="Seah K. B. B."/>
        </authorList>
    </citation>
    <scope>NUCLEOTIDE SEQUENCE</scope>
    <source>
        <strain evidence="10">BECK_SA2B12</strain>
        <strain evidence="8">BECK_SA2B15</strain>
        <strain evidence="9">BECK_SA2B20</strain>
    </source>
</reference>
<dbReference type="AlphaFoldDB" id="A0A450UBZ1"/>
<keyword evidence="4 6" id="KW-1133">Transmembrane helix</keyword>
<evidence type="ECO:0000256" key="5">
    <source>
        <dbReference type="ARBA" id="ARBA00023136"/>
    </source>
</evidence>
<comment type="subcellular location">
    <subcellularLocation>
        <location evidence="1">Membrane</location>
        <topology evidence="1">Multi-pass membrane protein</topology>
    </subcellularLocation>
</comment>
<evidence type="ECO:0000313" key="8">
    <source>
        <dbReference type="EMBL" id="VFJ88948.1"/>
    </source>
</evidence>
<dbReference type="GO" id="GO:0016020">
    <property type="term" value="C:membrane"/>
    <property type="evidence" value="ECO:0007669"/>
    <property type="project" value="UniProtKB-SubCell"/>
</dbReference>
<keyword evidence="5 6" id="KW-0472">Membrane</keyword>
<name>A0A450UBZ1_9GAMM</name>
<feature type="domain" description="EamA" evidence="7">
    <location>
        <begin position="36"/>
        <end position="161"/>
    </location>
</feature>
<dbReference type="EMBL" id="CAADFI010000006">
    <property type="protein sequence ID" value="VFJ89769.1"/>
    <property type="molecule type" value="Genomic_DNA"/>
</dbReference>
<organism evidence="9">
    <name type="scientific">Candidatus Kentrum eta</name>
    <dbReference type="NCBI Taxonomy" id="2126337"/>
    <lineage>
        <taxon>Bacteria</taxon>
        <taxon>Pseudomonadati</taxon>
        <taxon>Pseudomonadota</taxon>
        <taxon>Gammaproteobacteria</taxon>
        <taxon>Candidatus Kentrum</taxon>
    </lineage>
</organism>
<dbReference type="PANTHER" id="PTHR32322">
    <property type="entry name" value="INNER MEMBRANE TRANSPORTER"/>
    <property type="match status" value="1"/>
</dbReference>